<gene>
    <name evidence="1" type="ORF">CPB84DRAFT_1848602</name>
</gene>
<comment type="caution">
    <text evidence="1">The sequence shown here is derived from an EMBL/GenBank/DDBJ whole genome shotgun (WGS) entry which is preliminary data.</text>
</comment>
<dbReference type="EMBL" id="JADNYJ010000066">
    <property type="protein sequence ID" value="KAF8893697.1"/>
    <property type="molecule type" value="Genomic_DNA"/>
</dbReference>
<organism evidence="1 2">
    <name type="scientific">Gymnopilus junonius</name>
    <name type="common">Spectacular rustgill mushroom</name>
    <name type="synonym">Gymnopilus spectabilis subsp. junonius</name>
    <dbReference type="NCBI Taxonomy" id="109634"/>
    <lineage>
        <taxon>Eukaryota</taxon>
        <taxon>Fungi</taxon>
        <taxon>Dikarya</taxon>
        <taxon>Basidiomycota</taxon>
        <taxon>Agaricomycotina</taxon>
        <taxon>Agaricomycetes</taxon>
        <taxon>Agaricomycetidae</taxon>
        <taxon>Agaricales</taxon>
        <taxon>Agaricineae</taxon>
        <taxon>Hymenogastraceae</taxon>
        <taxon>Gymnopilus</taxon>
    </lineage>
</organism>
<dbReference type="InterPro" id="IPR032675">
    <property type="entry name" value="LRR_dom_sf"/>
</dbReference>
<name>A0A9P5NKN5_GYMJU</name>
<evidence type="ECO:0000313" key="1">
    <source>
        <dbReference type="EMBL" id="KAF8893697.1"/>
    </source>
</evidence>
<evidence type="ECO:0000313" key="2">
    <source>
        <dbReference type="Proteomes" id="UP000724874"/>
    </source>
</evidence>
<dbReference type="Gene3D" id="3.80.10.10">
    <property type="entry name" value="Ribonuclease Inhibitor"/>
    <property type="match status" value="1"/>
</dbReference>
<proteinExistence type="predicted"/>
<protein>
    <submittedName>
        <fullName evidence="1">Uncharacterized protein</fullName>
    </submittedName>
</protein>
<accession>A0A9P5NKN5</accession>
<keyword evidence="2" id="KW-1185">Reference proteome</keyword>
<dbReference type="AlphaFoldDB" id="A0A9P5NKN5"/>
<sequence>MPVRLFIPNTAPKNIELFGLPLDVLSVQWRNTTCVSAGASYNVNDCIEILRRGKHLTECSIAPMTGRFTAFPLDMCMNSHITRLKIVSYCGQEDMAFFFDHVTCPALHTLYLDSSLDNVQMRSLKSFLQRSSCELQVLGLSGARKTSGEFIELAMSLHTLSELELDAPDFGMIPGMLQSFYRSFFDHDSFLPCLQRLSLVGNFDFPEQLILALVAHFKVDKSTYRPLESVVIVCQQEGPIPYISQSTLDQIRFLQQKNMKFKIEHLSGNRLNDLLQVSLEKINSEERT</sequence>
<dbReference type="Proteomes" id="UP000724874">
    <property type="component" value="Unassembled WGS sequence"/>
</dbReference>
<dbReference type="SUPFAM" id="SSF52047">
    <property type="entry name" value="RNI-like"/>
    <property type="match status" value="1"/>
</dbReference>
<reference evidence="1" key="1">
    <citation type="submission" date="2020-11" db="EMBL/GenBank/DDBJ databases">
        <authorList>
            <consortium name="DOE Joint Genome Institute"/>
            <person name="Ahrendt S."/>
            <person name="Riley R."/>
            <person name="Andreopoulos W."/>
            <person name="LaButti K."/>
            <person name="Pangilinan J."/>
            <person name="Ruiz-duenas F.J."/>
            <person name="Barrasa J.M."/>
            <person name="Sanchez-Garcia M."/>
            <person name="Camarero S."/>
            <person name="Miyauchi S."/>
            <person name="Serrano A."/>
            <person name="Linde D."/>
            <person name="Babiker R."/>
            <person name="Drula E."/>
            <person name="Ayuso-Fernandez I."/>
            <person name="Pacheco R."/>
            <person name="Padilla G."/>
            <person name="Ferreira P."/>
            <person name="Barriuso J."/>
            <person name="Kellner H."/>
            <person name="Castanera R."/>
            <person name="Alfaro M."/>
            <person name="Ramirez L."/>
            <person name="Pisabarro A.G."/>
            <person name="Kuo A."/>
            <person name="Tritt A."/>
            <person name="Lipzen A."/>
            <person name="He G."/>
            <person name="Yan M."/>
            <person name="Ng V."/>
            <person name="Cullen D."/>
            <person name="Martin F."/>
            <person name="Rosso M.-N."/>
            <person name="Henrissat B."/>
            <person name="Hibbett D."/>
            <person name="Martinez A.T."/>
            <person name="Grigoriev I.V."/>
        </authorList>
    </citation>
    <scope>NUCLEOTIDE SEQUENCE</scope>
    <source>
        <strain evidence="1">AH 44721</strain>
    </source>
</reference>